<organism evidence="2 3">
    <name type="scientific">Butyricimonas faecihominis</name>
    <dbReference type="NCBI Taxonomy" id="1472416"/>
    <lineage>
        <taxon>Bacteria</taxon>
        <taxon>Pseudomonadati</taxon>
        <taxon>Bacteroidota</taxon>
        <taxon>Bacteroidia</taxon>
        <taxon>Bacteroidales</taxon>
        <taxon>Odoribacteraceae</taxon>
        <taxon>Butyricimonas</taxon>
    </lineage>
</organism>
<dbReference type="OrthoDB" id="1339610at2"/>
<evidence type="ECO:0008006" key="4">
    <source>
        <dbReference type="Google" id="ProtNLM"/>
    </source>
</evidence>
<dbReference type="GeneID" id="93103143"/>
<reference evidence="2 3" key="1">
    <citation type="submission" date="2020-08" db="EMBL/GenBank/DDBJ databases">
        <title>Genomic Encyclopedia of Type Strains, Phase IV (KMG-IV): sequencing the most valuable type-strain genomes for metagenomic binning, comparative biology and taxonomic classification.</title>
        <authorList>
            <person name="Goeker M."/>
        </authorList>
    </citation>
    <scope>NUCLEOTIDE SEQUENCE [LARGE SCALE GENOMIC DNA]</scope>
    <source>
        <strain evidence="2 3">DSM 105721</strain>
    </source>
</reference>
<sequence>MRTFKGFIIKCVLFLVPFFVLAGFYFYDDPFKVLREYKKYDNDPIFLNEDYIGWKTYKNYRDSLHFDSFILGNSCTMAFLTSDWEKYLNGSKAIRLYGTAERLAAVHRKVMALDKEEEHIANVLLIVDATLLREYQLSTGYMHLLPPEVSGMNKFKFQSQFTQEFFNPKFLVPYMDYRVCRRYRNYMRGIVNPDKNIRNVVTNDLWNPREHEIEQLGDHYWEKHKKRFRPRPGEDRVHPPVLMKPQIKLLSEIAKVFQNHHTKYKIIISPEYKQIRLNPADVKQLKEIFGAENVYDFSGINKYTNNIRNYYEGSHYRPCLGRQLLDSVYATHKTTR</sequence>
<name>A0A7W6HYU6_9BACT</name>
<keyword evidence="1" id="KW-0812">Transmembrane</keyword>
<evidence type="ECO:0000313" key="2">
    <source>
        <dbReference type="EMBL" id="MBB4027475.1"/>
    </source>
</evidence>
<comment type="caution">
    <text evidence="2">The sequence shown here is derived from an EMBL/GenBank/DDBJ whole genome shotgun (WGS) entry which is preliminary data.</text>
</comment>
<dbReference type="EMBL" id="JACIES010000010">
    <property type="protein sequence ID" value="MBB4027475.1"/>
    <property type="molecule type" value="Genomic_DNA"/>
</dbReference>
<evidence type="ECO:0000256" key="1">
    <source>
        <dbReference type="SAM" id="Phobius"/>
    </source>
</evidence>
<feature type="transmembrane region" description="Helical" evidence="1">
    <location>
        <begin position="7"/>
        <end position="27"/>
    </location>
</feature>
<gene>
    <name evidence="2" type="ORF">GGR14_003287</name>
</gene>
<dbReference type="Proteomes" id="UP000546007">
    <property type="component" value="Unassembled WGS sequence"/>
</dbReference>
<evidence type="ECO:0000313" key="3">
    <source>
        <dbReference type="Proteomes" id="UP000546007"/>
    </source>
</evidence>
<keyword evidence="1" id="KW-1133">Transmembrane helix</keyword>
<dbReference type="RefSeq" id="WP_124316575.1">
    <property type="nucleotide sequence ID" value="NZ_AP028155.1"/>
</dbReference>
<keyword evidence="1" id="KW-0472">Membrane</keyword>
<proteinExistence type="predicted"/>
<keyword evidence="3" id="KW-1185">Reference proteome</keyword>
<dbReference type="AlphaFoldDB" id="A0A7W6HYU6"/>
<protein>
    <recommendedName>
        <fullName evidence="4">Histidine kinase</fullName>
    </recommendedName>
</protein>
<accession>A0A7W6HYU6</accession>